<dbReference type="GO" id="GO:0016491">
    <property type="term" value="F:oxidoreductase activity"/>
    <property type="evidence" value="ECO:0007669"/>
    <property type="project" value="UniProtKB-KW"/>
</dbReference>
<proteinExistence type="inferred from homology"/>
<dbReference type="InterPro" id="IPR000683">
    <property type="entry name" value="Gfo/Idh/MocA-like_OxRdtase_N"/>
</dbReference>
<dbReference type="PANTHER" id="PTHR42840">
    <property type="entry name" value="NAD(P)-BINDING ROSSMANN-FOLD SUPERFAMILY PROTEIN-RELATED"/>
    <property type="match status" value="1"/>
</dbReference>
<dbReference type="NCBIfam" id="TIGR04380">
    <property type="entry name" value="myo_inos_iolG"/>
    <property type="match status" value="1"/>
</dbReference>
<organism evidence="5 6">
    <name type="scientific">Porphyra umbilicalis</name>
    <name type="common">Purple laver</name>
    <name type="synonym">Red alga</name>
    <dbReference type="NCBI Taxonomy" id="2786"/>
    <lineage>
        <taxon>Eukaryota</taxon>
        <taxon>Rhodophyta</taxon>
        <taxon>Bangiophyceae</taxon>
        <taxon>Bangiales</taxon>
        <taxon>Bangiaceae</taxon>
        <taxon>Porphyra</taxon>
    </lineage>
</organism>
<dbReference type="GO" id="GO:0000166">
    <property type="term" value="F:nucleotide binding"/>
    <property type="evidence" value="ECO:0007669"/>
    <property type="project" value="InterPro"/>
</dbReference>
<dbReference type="Gene3D" id="3.30.360.10">
    <property type="entry name" value="Dihydrodipicolinate Reductase, domain 2"/>
    <property type="match status" value="1"/>
</dbReference>
<dbReference type="GO" id="GO:0006740">
    <property type="term" value="P:NADPH regeneration"/>
    <property type="evidence" value="ECO:0007669"/>
    <property type="project" value="TreeGrafter"/>
</dbReference>
<dbReference type="GO" id="GO:0005737">
    <property type="term" value="C:cytoplasm"/>
    <property type="evidence" value="ECO:0007669"/>
    <property type="project" value="TreeGrafter"/>
</dbReference>
<dbReference type="Gene3D" id="3.40.50.720">
    <property type="entry name" value="NAD(P)-binding Rossmann-like Domain"/>
    <property type="match status" value="1"/>
</dbReference>
<comment type="similarity">
    <text evidence="1">Belongs to the Gfo/Idh/MocA family.</text>
</comment>
<evidence type="ECO:0000256" key="2">
    <source>
        <dbReference type="ARBA" id="ARBA00023002"/>
    </source>
</evidence>
<keyword evidence="2" id="KW-0560">Oxidoreductase</keyword>
<dbReference type="Pfam" id="PF01408">
    <property type="entry name" value="GFO_IDH_MocA"/>
    <property type="match status" value="1"/>
</dbReference>
<feature type="domain" description="GFO/IDH/MocA-like oxidoreductase" evidence="4">
    <location>
        <begin position="176"/>
        <end position="297"/>
    </location>
</feature>
<dbReference type="AlphaFoldDB" id="A0A1X6NM13"/>
<evidence type="ECO:0000313" key="5">
    <source>
        <dbReference type="EMBL" id="OSX69689.1"/>
    </source>
</evidence>
<dbReference type="OrthoDB" id="64915at2759"/>
<evidence type="ECO:0000259" key="3">
    <source>
        <dbReference type="Pfam" id="PF01408"/>
    </source>
</evidence>
<evidence type="ECO:0000256" key="1">
    <source>
        <dbReference type="ARBA" id="ARBA00010928"/>
    </source>
</evidence>
<protein>
    <recommendedName>
        <fullName evidence="7">Gfo/Idh/MocA-like oxidoreductase N-terminal domain-containing protein</fullName>
    </recommendedName>
</protein>
<evidence type="ECO:0008006" key="7">
    <source>
        <dbReference type="Google" id="ProtNLM"/>
    </source>
</evidence>
<dbReference type="Proteomes" id="UP000218209">
    <property type="component" value="Unassembled WGS sequence"/>
</dbReference>
<dbReference type="Pfam" id="PF22725">
    <property type="entry name" value="GFO_IDH_MocA_C3"/>
    <property type="match status" value="1"/>
</dbReference>
<name>A0A1X6NM13_PORUM</name>
<dbReference type="InterPro" id="IPR030827">
    <property type="entry name" value="Myo_inos_IolG"/>
</dbReference>
<gene>
    <name evidence="5" type="ORF">BU14_1271s0004</name>
</gene>
<dbReference type="InterPro" id="IPR055170">
    <property type="entry name" value="GFO_IDH_MocA-like_dom"/>
</dbReference>
<sequence length="384" mass="41113">MISLARAASRLATTAAARGSGLAAPLGAAPGLSARRHLQSSAEPTKTLKVGIIGAGRIGQVHAQTLAYRCPSAEPLMIVDYFPEVAKSTAAEYGIPESGSDYMDVVNHPDIQAVWVCSPSSLHAEQIIASAKAGKHIFCEKPLATELAEVDDVMKVVEDCGVKMMLAFQRRFDPNFARLRQAIVDGVVGDPFTFRLTSRDPAPPPVEYVLKSGGLHNDMAIHDFDVARFLMGCECTEVTALGACRVDPKIGSEGGDIDTALTMLRFENGAFGTVDNCRQSPQGYDQRVEVFGSKGQVSFGNNYPSGVEIADGASVRSADLPHDFFLKRYEEAYKNETIAFVDSVVNNTPVPASGWDGRAAMVMAQAAKKSLNEGRPVKTSEIQA</sequence>
<accession>A0A1X6NM13</accession>
<dbReference type="SUPFAM" id="SSF55347">
    <property type="entry name" value="Glyceraldehyde-3-phosphate dehydrogenase-like, C-terminal domain"/>
    <property type="match status" value="1"/>
</dbReference>
<dbReference type="PANTHER" id="PTHR42840:SF3">
    <property type="entry name" value="BINDING ROSSMANN FOLD OXIDOREDUCTASE, PUTATIVE (AFU_ORTHOLOGUE AFUA_2G10240)-RELATED"/>
    <property type="match status" value="1"/>
</dbReference>
<dbReference type="SUPFAM" id="SSF51735">
    <property type="entry name" value="NAD(P)-binding Rossmann-fold domains"/>
    <property type="match status" value="1"/>
</dbReference>
<dbReference type="InterPro" id="IPR036291">
    <property type="entry name" value="NAD(P)-bd_dom_sf"/>
</dbReference>
<evidence type="ECO:0000259" key="4">
    <source>
        <dbReference type="Pfam" id="PF22725"/>
    </source>
</evidence>
<keyword evidence="6" id="KW-1185">Reference proteome</keyword>
<dbReference type="EMBL" id="KV919439">
    <property type="protein sequence ID" value="OSX69689.1"/>
    <property type="molecule type" value="Genomic_DNA"/>
</dbReference>
<evidence type="ECO:0000313" key="6">
    <source>
        <dbReference type="Proteomes" id="UP000218209"/>
    </source>
</evidence>
<reference evidence="5 6" key="1">
    <citation type="submission" date="2017-03" db="EMBL/GenBank/DDBJ databases">
        <title>WGS assembly of Porphyra umbilicalis.</title>
        <authorList>
            <person name="Brawley S.H."/>
            <person name="Blouin N.A."/>
            <person name="Ficko-Blean E."/>
            <person name="Wheeler G.L."/>
            <person name="Lohr M."/>
            <person name="Goodson H.V."/>
            <person name="Jenkins J.W."/>
            <person name="Blaby-Haas C.E."/>
            <person name="Helliwell K.E."/>
            <person name="Chan C."/>
            <person name="Marriage T."/>
            <person name="Bhattacharya D."/>
            <person name="Klein A.S."/>
            <person name="Badis Y."/>
            <person name="Brodie J."/>
            <person name="Cao Y."/>
            <person name="Collen J."/>
            <person name="Dittami S.M."/>
            <person name="Gachon C.M."/>
            <person name="Green B.R."/>
            <person name="Karpowicz S."/>
            <person name="Kim J.W."/>
            <person name="Kudahl U."/>
            <person name="Lin S."/>
            <person name="Michel G."/>
            <person name="Mittag M."/>
            <person name="Olson B.J."/>
            <person name="Pangilinan J."/>
            <person name="Peng Y."/>
            <person name="Qiu H."/>
            <person name="Shu S."/>
            <person name="Singer J.T."/>
            <person name="Smith A.G."/>
            <person name="Sprecher B.N."/>
            <person name="Wagner V."/>
            <person name="Wang W."/>
            <person name="Wang Z.-Y."/>
            <person name="Yan J."/>
            <person name="Yarish C."/>
            <person name="Zoeuner-Riek S."/>
            <person name="Zhuang Y."/>
            <person name="Zou Y."/>
            <person name="Lindquist E.A."/>
            <person name="Grimwood J."/>
            <person name="Barry K."/>
            <person name="Rokhsar D.S."/>
            <person name="Schmutz J."/>
            <person name="Stiller J.W."/>
            <person name="Grossman A.R."/>
            <person name="Prochnik S.E."/>
        </authorList>
    </citation>
    <scope>NUCLEOTIDE SEQUENCE [LARGE SCALE GENOMIC DNA]</scope>
    <source>
        <strain evidence="5">4086291</strain>
    </source>
</reference>
<feature type="domain" description="Gfo/Idh/MocA-like oxidoreductase N-terminal" evidence="3">
    <location>
        <begin position="48"/>
        <end position="167"/>
    </location>
</feature>